<reference evidence="1 2" key="1">
    <citation type="submission" date="2019-02" db="EMBL/GenBank/DDBJ databases">
        <title>Sequencing the genomes of 1000 actinobacteria strains.</title>
        <authorList>
            <person name="Klenk H.-P."/>
        </authorList>
    </citation>
    <scope>NUCLEOTIDE SEQUENCE [LARGE SCALE GENOMIC DNA]</scope>
    <source>
        <strain evidence="1 2">DSM 45779</strain>
    </source>
</reference>
<accession>A0A4V2FRL2</accession>
<name>A0A4V2FRL2_PSEST</name>
<gene>
    <name evidence="1" type="ORF">EV383_5994</name>
</gene>
<dbReference type="Proteomes" id="UP000291591">
    <property type="component" value="Unassembled WGS sequence"/>
</dbReference>
<evidence type="ECO:0000313" key="2">
    <source>
        <dbReference type="Proteomes" id="UP000291591"/>
    </source>
</evidence>
<protein>
    <submittedName>
        <fullName evidence="1">Uncharacterized protein</fullName>
    </submittedName>
</protein>
<evidence type="ECO:0000313" key="1">
    <source>
        <dbReference type="EMBL" id="RZT89040.1"/>
    </source>
</evidence>
<dbReference type="OrthoDB" id="3577309at2"/>
<comment type="caution">
    <text evidence="1">The sequence shown here is derived from an EMBL/GenBank/DDBJ whole genome shotgun (WGS) entry which is preliminary data.</text>
</comment>
<dbReference type="AlphaFoldDB" id="A0A4V2FRL2"/>
<organism evidence="1 2">
    <name type="scientific">Pseudonocardia sediminis</name>
    <dbReference type="NCBI Taxonomy" id="1397368"/>
    <lineage>
        <taxon>Bacteria</taxon>
        <taxon>Bacillati</taxon>
        <taxon>Actinomycetota</taxon>
        <taxon>Actinomycetes</taxon>
        <taxon>Pseudonocardiales</taxon>
        <taxon>Pseudonocardiaceae</taxon>
        <taxon>Pseudonocardia</taxon>
    </lineage>
</organism>
<dbReference type="RefSeq" id="WP_130293298.1">
    <property type="nucleotide sequence ID" value="NZ_SHKL01000001.1"/>
</dbReference>
<proteinExistence type="predicted"/>
<sequence>MQWRVGVLRSGVENIAWTDRGEEQDWPSARVAALASLRALVLEEGRQEYWLQVGDVDAIVHPGVDIEGRLNLSNVEGALPLER</sequence>
<dbReference type="EMBL" id="SHKL01000001">
    <property type="protein sequence ID" value="RZT89040.1"/>
    <property type="molecule type" value="Genomic_DNA"/>
</dbReference>
<keyword evidence="2" id="KW-1185">Reference proteome</keyword>